<feature type="transmembrane region" description="Helical" evidence="3">
    <location>
        <begin position="298"/>
        <end position="323"/>
    </location>
</feature>
<proteinExistence type="predicted"/>
<keyword evidence="3" id="KW-0472">Membrane</keyword>
<dbReference type="RefSeq" id="WP_097127983.1">
    <property type="nucleotide sequence ID" value="NZ_OCMT01000001.1"/>
</dbReference>
<dbReference type="EMBL" id="OCMT01000001">
    <property type="protein sequence ID" value="SOD11827.1"/>
    <property type="molecule type" value="Genomic_DNA"/>
</dbReference>
<dbReference type="InterPro" id="IPR017938">
    <property type="entry name" value="Riboflavin_synthase-like_b-brl"/>
</dbReference>
<evidence type="ECO:0000256" key="2">
    <source>
        <dbReference type="ARBA" id="ARBA00023797"/>
    </source>
</evidence>
<protein>
    <recommendedName>
        <fullName evidence="2">NADPH--hemoprotein reductase</fullName>
        <ecNumber evidence="2">1.6.2.4</ecNumber>
    </recommendedName>
</protein>
<name>A0A285ZQA2_9SPHI</name>
<dbReference type="PROSITE" id="PS51384">
    <property type="entry name" value="FAD_FR"/>
    <property type="match status" value="1"/>
</dbReference>
<dbReference type="Gene3D" id="3.40.50.360">
    <property type="match status" value="1"/>
</dbReference>
<evidence type="ECO:0000313" key="7">
    <source>
        <dbReference type="Proteomes" id="UP000219281"/>
    </source>
</evidence>
<organism evidence="6 7">
    <name type="scientific">Pedobacter xixiisoli</name>
    <dbReference type="NCBI Taxonomy" id="1476464"/>
    <lineage>
        <taxon>Bacteria</taxon>
        <taxon>Pseudomonadati</taxon>
        <taxon>Bacteroidota</taxon>
        <taxon>Sphingobacteriia</taxon>
        <taxon>Sphingobacteriales</taxon>
        <taxon>Sphingobacteriaceae</taxon>
        <taxon>Pedobacter</taxon>
    </lineage>
</organism>
<dbReference type="InterPro" id="IPR005625">
    <property type="entry name" value="PepSY-ass_TM"/>
</dbReference>
<dbReference type="Pfam" id="PF00258">
    <property type="entry name" value="Flavodoxin_1"/>
    <property type="match status" value="1"/>
</dbReference>
<dbReference type="EC" id="1.6.2.4" evidence="2"/>
<dbReference type="PRINTS" id="PR00369">
    <property type="entry name" value="FLAVODOXIN"/>
</dbReference>
<feature type="transmembrane region" description="Helical" evidence="3">
    <location>
        <begin position="172"/>
        <end position="195"/>
    </location>
</feature>
<dbReference type="Pfam" id="PF03929">
    <property type="entry name" value="PepSY_TM"/>
    <property type="match status" value="1"/>
</dbReference>
<sequence length="731" mass="82792">MTLSIWRYAHLALALISSLFLVMASVTGAILAIDAVQEKMPPYRVANFDQITLAQTVPVLKKNFSEISEIDIDHNGFVRLKGFDEESNEIDAYIDPTTAKVLGKPIEKSAFVTWNIALHRSLFLKETGRAIIGIISFLLFLIAISGLALVVQRQRGMKRFFKKVIREYFAQYYHIITGRIILIPVLIIALTGTYLSMARFQLFPEHKAEHKEIVASEEEPVQKKLADFALFKNTKLADVKKIEFPFAEDPEEYYNLKLKDRELIVNQFDGQVLSEVKYPSTLLLENLSLDLHTGRTNIIWAIILGIACLNILFFIYSGFAITLKRRATKIKNKHKTQDAEYILLVGTENGSTLRFANAIHEQLNAQGKVSYLTQLNQYETYPNAKYLLVFASTYGLGDPPTNGNKFLQLIDKHPQKNKINFSVIGFGSHAYPDFCEFAKQVDQKLAAQTWAERLIALHTVDDKSAIEFVTWVKAWSEKTTIELATTPALYAKKPKGLQKMMVLDRTEVNADEQTFMLTIRTPARTKFTSGDLLAIYPADDNRERLYSVARCNGNVQLVVKLHQQGLGSEYLNKLKVGNVFRARMVTNASFHLPKNKAVAMIGNGTGIAPFLGMISQSAKNSNNRLYIGFRQETDVIKKHKAFLEQQVQNHKLQRYQIAFSREQNHCYVMDLIRNDAAELANLLKDGGVVMICGSLLMQQDVEKTLNEICVEINGNPLSFYKEKGQLLTDCY</sequence>
<dbReference type="InterPro" id="IPR008254">
    <property type="entry name" value="Flavodoxin/NO_synth"/>
</dbReference>
<dbReference type="PANTHER" id="PTHR19384:SF17">
    <property type="entry name" value="NADPH--CYTOCHROME P450 REDUCTASE"/>
    <property type="match status" value="1"/>
</dbReference>
<dbReference type="AlphaFoldDB" id="A0A285ZQA2"/>
<evidence type="ECO:0000256" key="1">
    <source>
        <dbReference type="ARBA" id="ARBA00022630"/>
    </source>
</evidence>
<dbReference type="Proteomes" id="UP000219281">
    <property type="component" value="Unassembled WGS sequence"/>
</dbReference>
<feature type="domain" description="FAD-binding FR-type" evidence="5">
    <location>
        <begin position="495"/>
        <end position="593"/>
    </location>
</feature>
<dbReference type="OrthoDB" id="9789468at2"/>
<dbReference type="Gene3D" id="3.40.50.80">
    <property type="entry name" value="Nucleotide-binding domain of ferredoxin-NADP reductase (FNR) module"/>
    <property type="match status" value="1"/>
</dbReference>
<dbReference type="InterPro" id="IPR001709">
    <property type="entry name" value="Flavoprot_Pyr_Nucl_cyt_Rdtase"/>
</dbReference>
<dbReference type="InterPro" id="IPR008333">
    <property type="entry name" value="Cbr1-like_FAD-bd_dom"/>
</dbReference>
<dbReference type="PRINTS" id="PR00371">
    <property type="entry name" value="FPNCR"/>
</dbReference>
<keyword evidence="7" id="KW-1185">Reference proteome</keyword>
<dbReference type="InterPro" id="IPR039261">
    <property type="entry name" value="FNR_nucleotide-bd"/>
</dbReference>
<feature type="transmembrane region" description="Helical" evidence="3">
    <location>
        <begin position="130"/>
        <end position="151"/>
    </location>
</feature>
<evidence type="ECO:0000256" key="3">
    <source>
        <dbReference type="SAM" id="Phobius"/>
    </source>
</evidence>
<keyword evidence="3" id="KW-0812">Transmembrane</keyword>
<dbReference type="PANTHER" id="PTHR19384">
    <property type="entry name" value="NITRIC OXIDE SYNTHASE-RELATED"/>
    <property type="match status" value="1"/>
</dbReference>
<dbReference type="InterPro" id="IPR029039">
    <property type="entry name" value="Flavoprotein-like_sf"/>
</dbReference>
<keyword evidence="3" id="KW-1133">Transmembrane helix</keyword>
<dbReference type="GO" id="GO:0010181">
    <property type="term" value="F:FMN binding"/>
    <property type="evidence" value="ECO:0007669"/>
    <property type="project" value="InterPro"/>
</dbReference>
<evidence type="ECO:0000313" key="6">
    <source>
        <dbReference type="EMBL" id="SOD11827.1"/>
    </source>
</evidence>
<dbReference type="InterPro" id="IPR017927">
    <property type="entry name" value="FAD-bd_FR_type"/>
</dbReference>
<gene>
    <name evidence="6" type="ORF">SAMN06297358_0353</name>
</gene>
<keyword evidence="1" id="KW-0285">Flavoprotein</keyword>
<dbReference type="InterPro" id="IPR001094">
    <property type="entry name" value="Flavdoxin-like"/>
</dbReference>
<dbReference type="GO" id="GO:0003958">
    <property type="term" value="F:NADPH-hemoprotein reductase activity"/>
    <property type="evidence" value="ECO:0007669"/>
    <property type="project" value="UniProtKB-EC"/>
</dbReference>
<dbReference type="Gene3D" id="2.40.30.10">
    <property type="entry name" value="Translation factors"/>
    <property type="match status" value="1"/>
</dbReference>
<dbReference type="SUPFAM" id="SSF63380">
    <property type="entry name" value="Riboflavin synthase domain-like"/>
    <property type="match status" value="1"/>
</dbReference>
<dbReference type="Pfam" id="PF00970">
    <property type="entry name" value="FAD_binding_6"/>
    <property type="match status" value="1"/>
</dbReference>
<dbReference type="InterPro" id="IPR001433">
    <property type="entry name" value="OxRdtase_FAD/NAD-bd"/>
</dbReference>
<dbReference type="SUPFAM" id="SSF52343">
    <property type="entry name" value="Ferredoxin reductase-like, C-terminal NADP-linked domain"/>
    <property type="match status" value="1"/>
</dbReference>
<dbReference type="Pfam" id="PF00175">
    <property type="entry name" value="NAD_binding_1"/>
    <property type="match status" value="1"/>
</dbReference>
<dbReference type="SUPFAM" id="SSF52218">
    <property type="entry name" value="Flavoproteins"/>
    <property type="match status" value="1"/>
</dbReference>
<feature type="domain" description="Flavodoxin-like" evidence="4">
    <location>
        <begin position="341"/>
        <end position="480"/>
    </location>
</feature>
<reference evidence="7" key="1">
    <citation type="submission" date="2017-09" db="EMBL/GenBank/DDBJ databases">
        <authorList>
            <person name="Varghese N."/>
            <person name="Submissions S."/>
        </authorList>
    </citation>
    <scope>NUCLEOTIDE SEQUENCE [LARGE SCALE GENOMIC DNA]</scope>
    <source>
        <strain evidence="7">CGMCC 1.12803</strain>
    </source>
</reference>
<accession>A0A285ZQA2</accession>
<evidence type="ECO:0000259" key="5">
    <source>
        <dbReference type="PROSITE" id="PS51384"/>
    </source>
</evidence>
<dbReference type="GO" id="GO:0050660">
    <property type="term" value="F:flavin adenine dinucleotide binding"/>
    <property type="evidence" value="ECO:0007669"/>
    <property type="project" value="TreeGrafter"/>
</dbReference>
<evidence type="ECO:0000259" key="4">
    <source>
        <dbReference type="PROSITE" id="PS50902"/>
    </source>
</evidence>
<dbReference type="GO" id="GO:0005829">
    <property type="term" value="C:cytosol"/>
    <property type="evidence" value="ECO:0007669"/>
    <property type="project" value="TreeGrafter"/>
</dbReference>
<dbReference type="PROSITE" id="PS50902">
    <property type="entry name" value="FLAVODOXIN_LIKE"/>
    <property type="match status" value="1"/>
</dbReference>